<dbReference type="NCBIfam" id="TIGR03605">
    <property type="entry name" value="antibiot_sagB"/>
    <property type="match status" value="1"/>
</dbReference>
<dbReference type="InterPro" id="IPR000415">
    <property type="entry name" value="Nitroreductase-like"/>
</dbReference>
<dbReference type="Proteomes" id="UP000007076">
    <property type="component" value="Chromosome"/>
</dbReference>
<dbReference type="KEGG" id="ksk:KSE_27530"/>
<dbReference type="STRING" id="452652.KSE_27530"/>
<feature type="domain" description="Nitroreductase" evidence="1">
    <location>
        <begin position="389"/>
        <end position="467"/>
    </location>
</feature>
<dbReference type="Pfam" id="PF00881">
    <property type="entry name" value="Nitroreductase"/>
    <property type="match status" value="1"/>
</dbReference>
<evidence type="ECO:0000313" key="4">
    <source>
        <dbReference type="Proteomes" id="UP000007076"/>
    </source>
</evidence>
<evidence type="ECO:0000259" key="1">
    <source>
        <dbReference type="Pfam" id="PF00881"/>
    </source>
</evidence>
<dbReference type="InterPro" id="IPR020051">
    <property type="entry name" value="SagB-type_dehydrogenase"/>
</dbReference>
<dbReference type="EMBL" id="AP010968">
    <property type="protein sequence ID" value="BAJ28564.1"/>
    <property type="molecule type" value="Genomic_DNA"/>
</dbReference>
<dbReference type="InterPro" id="IPR029479">
    <property type="entry name" value="Nitroreductase"/>
</dbReference>
<dbReference type="eggNOG" id="COG0778">
    <property type="taxonomic scope" value="Bacteria"/>
</dbReference>
<organism evidence="3 4">
    <name type="scientific">Kitasatospora setae (strain ATCC 33774 / DSM 43861 / JCM 3304 / KCC A-0304 / NBRC 14216 / KM-6054)</name>
    <name type="common">Streptomyces setae</name>
    <dbReference type="NCBI Taxonomy" id="452652"/>
    <lineage>
        <taxon>Bacteria</taxon>
        <taxon>Bacillati</taxon>
        <taxon>Actinomycetota</taxon>
        <taxon>Actinomycetes</taxon>
        <taxon>Kitasatosporales</taxon>
        <taxon>Streptomycetaceae</taxon>
        <taxon>Kitasatospora</taxon>
    </lineage>
</organism>
<feature type="domain" description="Cyanobactin oxidase ThcOx second" evidence="2">
    <location>
        <begin position="126"/>
        <end position="241"/>
    </location>
</feature>
<dbReference type="AlphaFoldDB" id="E4NBI3"/>
<evidence type="ECO:0000259" key="2">
    <source>
        <dbReference type="Pfam" id="PF22767"/>
    </source>
</evidence>
<name>E4NBI3_KITSK</name>
<dbReference type="SUPFAM" id="SSF55469">
    <property type="entry name" value="FMN-dependent nitroreductase-like"/>
    <property type="match status" value="1"/>
</dbReference>
<gene>
    <name evidence="3" type="ordered locus">KSE_27530</name>
</gene>
<dbReference type="Pfam" id="PF22767">
    <property type="entry name" value="ThcOx"/>
    <property type="match status" value="1"/>
</dbReference>
<dbReference type="RefSeq" id="WP_014135877.1">
    <property type="nucleotide sequence ID" value="NC_016109.1"/>
</dbReference>
<dbReference type="Gene3D" id="3.40.109.10">
    <property type="entry name" value="NADH Oxidase"/>
    <property type="match status" value="1"/>
</dbReference>
<dbReference type="HOGENOM" id="CLU_044684_0_0_11"/>
<dbReference type="InterPro" id="IPR054488">
    <property type="entry name" value="ThcOx_dom2"/>
</dbReference>
<proteinExistence type="predicted"/>
<dbReference type="GO" id="GO:0016491">
    <property type="term" value="F:oxidoreductase activity"/>
    <property type="evidence" value="ECO:0007669"/>
    <property type="project" value="InterPro"/>
</dbReference>
<accession>E4NBI3</accession>
<dbReference type="PANTHER" id="PTHR43745">
    <property type="entry name" value="NITROREDUCTASE MJ1384-RELATED"/>
    <property type="match status" value="1"/>
</dbReference>
<sequence length="480" mass="50393">MDRPPADKPLDVRHFWSLREDVAADFDGPDGDTLLHHRWGTVRLDRPDPVAREALRRMAFGPISLSNVLAGADPGAERRLAELLERIAPLTIRSVGLDDSEVPLLSLVPIAAEARLDDAVRPGTVVRLSRFTVLSAGERGLLAQSPLSLFRAHSHRPAAAALLAGIGRAVAPDELARETGLPEPAVDAVLRLLLAAGLAVAGHRRKECEPARFAEDADPVLSLWTPTDLMFHTRSTTGRHDGDFGATFAHTGRIGPAPAVRPLPPGPRIALPPVPDAPARAELFALLDPGLPDPAPGGGPLPLERIGALLHRAARARAVRPDPVGPAGHQISTRPYLGLGGTHPLELYLSAWSCPGLAPGTYHYDPLGHRLTLVNDSPADLATLLDCTGVAAGLSCRPPAVVTWTARFARSAWKYSGQPYSLVLREAGAALQVLCLAAAVLGLAAVPVGTSDITAGSGAIGTDWRLESPVGQAVLGPAAS</sequence>
<dbReference type="CDD" id="cd02142">
    <property type="entry name" value="McbC_SagB-like_oxidoreductase"/>
    <property type="match status" value="1"/>
</dbReference>
<reference evidence="3 4" key="1">
    <citation type="journal article" date="2010" name="DNA Res.">
        <title>Genome sequence of Kitasatospora setae NBRC 14216T: an evolutionary snapshot of the family Streptomycetaceae.</title>
        <authorList>
            <person name="Ichikawa N."/>
            <person name="Oguchi A."/>
            <person name="Ikeda H."/>
            <person name="Ishikawa J."/>
            <person name="Kitani S."/>
            <person name="Watanabe Y."/>
            <person name="Nakamura S."/>
            <person name="Katano Y."/>
            <person name="Kishi E."/>
            <person name="Sasagawa M."/>
            <person name="Ankai A."/>
            <person name="Fukui S."/>
            <person name="Hashimoto Y."/>
            <person name="Kamata S."/>
            <person name="Otoguro M."/>
            <person name="Tanikawa S."/>
            <person name="Nihira T."/>
            <person name="Horinouchi S."/>
            <person name="Ohnishi Y."/>
            <person name="Hayakawa M."/>
            <person name="Kuzuyama T."/>
            <person name="Arisawa A."/>
            <person name="Nomoto F."/>
            <person name="Miura H."/>
            <person name="Takahashi Y."/>
            <person name="Fujita N."/>
        </authorList>
    </citation>
    <scope>NUCLEOTIDE SEQUENCE [LARGE SCALE GENOMIC DNA]</scope>
    <source>
        <strain evidence="4">ATCC 33774 / DSM 43861 / JCM 3304 / KCC A-0304 / NBRC 14216 / KM-6054</strain>
    </source>
</reference>
<dbReference type="PATRIC" id="fig|452652.3.peg.2758"/>
<keyword evidence="4" id="KW-1185">Reference proteome</keyword>
<dbReference type="InterPro" id="IPR052544">
    <property type="entry name" value="Bacteriocin_Proc_Enz"/>
</dbReference>
<dbReference type="PANTHER" id="PTHR43745:SF2">
    <property type="entry name" value="NITROREDUCTASE MJ1384-RELATED"/>
    <property type="match status" value="1"/>
</dbReference>
<evidence type="ECO:0000313" key="3">
    <source>
        <dbReference type="EMBL" id="BAJ28564.1"/>
    </source>
</evidence>
<protein>
    <submittedName>
        <fullName evidence="3">Uncharacterized protein</fullName>
    </submittedName>
</protein>